<accession>A0A6J5URU3</accession>
<sequence length="227" mass="25898">MIPIKLQAGNYLLWNNLFLPVLRKYKLLGLLTGADMRPSRKIFNAAGCTVDNHAFDLWYDKDQLLMIWIISTFSMDLLSHTVGIEYSRDLWEMLEKCFVGVSRANVHHLRQCLQNLVKGDLSMVSYPQQMKEIVDGLGDAGQPLTDDDLVAYILVGLSEEYDSFVTYIETHWEKVSFDELLGREAALLKRKLRSNSSGPTEPFHAYAATPRSSQHFSHSRGSYNSNF</sequence>
<dbReference type="EMBL" id="CAEKDK010000005">
    <property type="protein sequence ID" value="CAB4279279.1"/>
    <property type="molecule type" value="Genomic_DNA"/>
</dbReference>
<reference evidence="2 3" key="1">
    <citation type="submission" date="2020-05" db="EMBL/GenBank/DDBJ databases">
        <authorList>
            <person name="Campoy J."/>
            <person name="Schneeberger K."/>
            <person name="Spophaly S."/>
        </authorList>
    </citation>
    <scope>NUCLEOTIDE SEQUENCE [LARGE SCALE GENOMIC DNA]</scope>
    <source>
        <strain evidence="2">PruArmRojPasFocal</strain>
    </source>
</reference>
<feature type="region of interest" description="Disordered" evidence="1">
    <location>
        <begin position="193"/>
        <end position="227"/>
    </location>
</feature>
<proteinExistence type="predicted"/>
<dbReference type="Pfam" id="PF14223">
    <property type="entry name" value="Retrotran_gag_2"/>
    <property type="match status" value="1"/>
</dbReference>
<organism evidence="2 3">
    <name type="scientific">Prunus armeniaca</name>
    <name type="common">Apricot</name>
    <name type="synonym">Armeniaca vulgaris</name>
    <dbReference type="NCBI Taxonomy" id="36596"/>
    <lineage>
        <taxon>Eukaryota</taxon>
        <taxon>Viridiplantae</taxon>
        <taxon>Streptophyta</taxon>
        <taxon>Embryophyta</taxon>
        <taxon>Tracheophyta</taxon>
        <taxon>Spermatophyta</taxon>
        <taxon>Magnoliopsida</taxon>
        <taxon>eudicotyledons</taxon>
        <taxon>Gunneridae</taxon>
        <taxon>Pentapetalae</taxon>
        <taxon>rosids</taxon>
        <taxon>fabids</taxon>
        <taxon>Rosales</taxon>
        <taxon>Rosaceae</taxon>
        <taxon>Amygdaloideae</taxon>
        <taxon>Amygdaleae</taxon>
        <taxon>Prunus</taxon>
    </lineage>
</organism>
<dbReference type="PANTHER" id="PTHR47481">
    <property type="match status" value="1"/>
</dbReference>
<dbReference type="PANTHER" id="PTHR47481:SF31">
    <property type="entry name" value="OS01G0873500 PROTEIN"/>
    <property type="match status" value="1"/>
</dbReference>
<evidence type="ECO:0000313" key="2">
    <source>
        <dbReference type="EMBL" id="CAB4279279.1"/>
    </source>
</evidence>
<gene>
    <name evidence="2" type="ORF">CURHAP_LOCUS31482</name>
</gene>
<dbReference type="AlphaFoldDB" id="A0A6J5URU3"/>
<feature type="compositionally biased region" description="Polar residues" evidence="1">
    <location>
        <begin position="210"/>
        <end position="227"/>
    </location>
</feature>
<protein>
    <recommendedName>
        <fullName evidence="4">Retrotransposon Copia-like N-terminal domain-containing protein</fullName>
    </recommendedName>
</protein>
<evidence type="ECO:0008006" key="4">
    <source>
        <dbReference type="Google" id="ProtNLM"/>
    </source>
</evidence>
<dbReference type="Proteomes" id="UP000507222">
    <property type="component" value="Unassembled WGS sequence"/>
</dbReference>
<name>A0A6J5URU3_PRUAR</name>
<evidence type="ECO:0000256" key="1">
    <source>
        <dbReference type="SAM" id="MobiDB-lite"/>
    </source>
</evidence>
<evidence type="ECO:0000313" key="3">
    <source>
        <dbReference type="Proteomes" id="UP000507222"/>
    </source>
</evidence>